<feature type="binding site" evidence="9">
    <location>
        <position position="106"/>
    </location>
    <ligand>
        <name>FMN</name>
        <dbReference type="ChEBI" id="CHEBI:58210"/>
    </ligand>
</feature>
<dbReference type="KEGG" id="kpk:A593_00280"/>
<evidence type="ECO:0000313" key="13">
    <source>
        <dbReference type="EMBL" id="MEC6057072.1"/>
    </source>
</evidence>
<evidence type="ECO:0000256" key="2">
    <source>
        <dbReference type="ARBA" id="ARBA00022475"/>
    </source>
</evidence>
<dbReference type="GO" id="GO:0004459">
    <property type="term" value="F:L-lactate dehydrogenase (NAD+) activity"/>
    <property type="evidence" value="ECO:0007669"/>
    <property type="project" value="TreeGrafter"/>
</dbReference>
<evidence type="ECO:0000256" key="6">
    <source>
        <dbReference type="ARBA" id="ARBA00023136"/>
    </source>
</evidence>
<dbReference type="FunFam" id="3.20.20.70:FF:000029">
    <property type="entry name" value="L-lactate dehydrogenase"/>
    <property type="match status" value="1"/>
</dbReference>
<feature type="binding site" evidence="9">
    <location>
        <position position="155"/>
    </location>
    <ligand>
        <name>FMN</name>
        <dbReference type="ChEBI" id="CHEBI:58210"/>
    </ligand>
</feature>
<dbReference type="Proteomes" id="UP000516181">
    <property type="component" value="Chromosome"/>
</dbReference>
<dbReference type="PROSITE" id="PS00557">
    <property type="entry name" value="FMN_HYDROXY_ACID_DH_1"/>
    <property type="match status" value="1"/>
</dbReference>
<dbReference type="Proteomes" id="UP000258928">
    <property type="component" value="Unassembled WGS sequence"/>
</dbReference>
<dbReference type="PIRSF" id="PIRSF000138">
    <property type="entry name" value="Al-hdrx_acd_dh"/>
    <property type="match status" value="1"/>
</dbReference>
<evidence type="ECO:0000256" key="1">
    <source>
        <dbReference type="ARBA" id="ARBA00001917"/>
    </source>
</evidence>
<evidence type="ECO:0000256" key="7">
    <source>
        <dbReference type="ARBA" id="ARBA00024042"/>
    </source>
</evidence>
<feature type="binding site" evidence="9">
    <location>
        <position position="251"/>
    </location>
    <ligand>
        <name>FMN</name>
        <dbReference type="ChEBI" id="CHEBI:58210"/>
    </ligand>
</feature>
<evidence type="ECO:0000313" key="17">
    <source>
        <dbReference type="Proteomes" id="UP000516181"/>
    </source>
</evidence>
<reference evidence="14 17" key="2">
    <citation type="submission" date="2020-08" db="EMBL/GenBank/DDBJ databases">
        <title>Complete genome sequence of Klebsiella pneumoniae KP2757.</title>
        <authorList>
            <person name="Zhang X."/>
        </authorList>
    </citation>
    <scope>NUCLEOTIDE SEQUENCE [LARGE SCALE GENOMIC DNA]</scope>
    <source>
        <strain evidence="14 17">KP2757</strain>
    </source>
</reference>
<keyword evidence="4 9" id="KW-0288">FMN</keyword>
<comment type="cofactor">
    <cofactor evidence="1">
        <name>FMN</name>
        <dbReference type="ChEBI" id="CHEBI:58210"/>
    </cofactor>
</comment>
<feature type="domain" description="FMN hydroxy acid dehydrogenase" evidence="10">
    <location>
        <begin position="1"/>
        <end position="380"/>
    </location>
</feature>
<dbReference type="GO" id="GO:0010181">
    <property type="term" value="F:FMN binding"/>
    <property type="evidence" value="ECO:0007669"/>
    <property type="project" value="InterPro"/>
</dbReference>
<dbReference type="EMBL" id="BQTA01000002">
    <property type="protein sequence ID" value="GKJ87214.1"/>
    <property type="molecule type" value="Genomic_DNA"/>
</dbReference>
<feature type="binding site" evidence="9">
    <location>
        <position position="127"/>
    </location>
    <ligand>
        <name>FMN</name>
        <dbReference type="ChEBI" id="CHEBI:58210"/>
    </ligand>
</feature>
<dbReference type="OMA" id="RIWFRPK"/>
<dbReference type="GO" id="GO:0005886">
    <property type="term" value="C:plasma membrane"/>
    <property type="evidence" value="ECO:0007669"/>
    <property type="project" value="TreeGrafter"/>
</dbReference>
<keyword evidence="5 15" id="KW-0560">Oxidoreductase</keyword>
<accession>A0A087FLT8</accession>
<feature type="binding site" evidence="9">
    <location>
        <begin position="77"/>
        <end position="79"/>
    </location>
    <ligand>
        <name>FMN</name>
        <dbReference type="ChEBI" id="CHEBI:58210"/>
    </ligand>
</feature>
<feature type="binding site" evidence="9">
    <location>
        <position position="275"/>
    </location>
    <ligand>
        <name>glyoxylate</name>
        <dbReference type="ChEBI" id="CHEBI:36655"/>
    </ligand>
</feature>
<dbReference type="GO" id="GO:0009060">
    <property type="term" value="P:aerobic respiration"/>
    <property type="evidence" value="ECO:0007669"/>
    <property type="project" value="TreeGrafter"/>
</dbReference>
<protein>
    <submittedName>
        <fullName evidence="11 14">L-lactate dehydrogenase</fullName>
        <ecNumber evidence="15">1.1.2.3</ecNumber>
    </submittedName>
</protein>
<dbReference type="GO" id="GO:0004460">
    <property type="term" value="F:L-lactate dehydrogenase (cytochrome) activity"/>
    <property type="evidence" value="ECO:0007669"/>
    <property type="project" value="UniProtKB-EC"/>
</dbReference>
<dbReference type="KEGG" id="kvd:KR75_24065"/>
<dbReference type="Gene3D" id="3.20.20.70">
    <property type="entry name" value="Aldolase class I"/>
    <property type="match status" value="1"/>
</dbReference>
<dbReference type="InterPro" id="IPR020920">
    <property type="entry name" value="LldD"/>
</dbReference>
<gene>
    <name evidence="14" type="primary">lldD</name>
    <name evidence="12" type="synonym">lldD_1</name>
    <name evidence="11" type="ORF">AN2335V1_0400</name>
    <name evidence="14" type="ORF">IAP99_10825</name>
    <name evidence="12" type="ORF">NUKP37_07720</name>
    <name evidence="13" type="ORF">QAB22_011085</name>
    <name evidence="15" type="ORF">SAMEA3729809_01199</name>
</gene>
<evidence type="ECO:0000256" key="5">
    <source>
        <dbReference type="ARBA" id="ARBA00023002"/>
    </source>
</evidence>
<dbReference type="EMBL" id="JARTTN020000001">
    <property type="protein sequence ID" value="MEC6057072.1"/>
    <property type="molecule type" value="Genomic_DNA"/>
</dbReference>
<proteinExistence type="inferred from homology"/>
<dbReference type="CDD" id="cd02809">
    <property type="entry name" value="alpha_hydroxyacid_oxid_FMN"/>
    <property type="match status" value="1"/>
</dbReference>
<dbReference type="InterPro" id="IPR037396">
    <property type="entry name" value="FMN_HAD"/>
</dbReference>
<evidence type="ECO:0000256" key="9">
    <source>
        <dbReference type="PIRSR" id="PIRSR000138-2"/>
    </source>
</evidence>
<dbReference type="EMBL" id="CAJOXS020000001">
    <property type="protein sequence ID" value="CAH5955877.1"/>
    <property type="molecule type" value="Genomic_DNA"/>
</dbReference>
<dbReference type="PANTHER" id="PTHR10578:SF85">
    <property type="entry name" value="L-LACTATE DEHYDROGENASE"/>
    <property type="match status" value="1"/>
</dbReference>
<keyword evidence="18" id="KW-1185">Reference proteome</keyword>
<dbReference type="RefSeq" id="WP_008804462.1">
    <property type="nucleotide sequence ID" value="NZ_AP024592.1"/>
</dbReference>
<dbReference type="InterPro" id="IPR013785">
    <property type="entry name" value="Aldolase_TIM"/>
</dbReference>
<evidence type="ECO:0000313" key="15">
    <source>
        <dbReference type="EMBL" id="SXF92501.1"/>
    </source>
</evidence>
<evidence type="ECO:0000313" key="16">
    <source>
        <dbReference type="Proteomes" id="UP000258928"/>
    </source>
</evidence>
<feature type="binding site" evidence="9">
    <location>
        <position position="24"/>
    </location>
    <ligand>
        <name>glyoxylate</name>
        <dbReference type="ChEBI" id="CHEBI:36655"/>
    </ligand>
</feature>
<evidence type="ECO:0000313" key="12">
    <source>
        <dbReference type="EMBL" id="GKJ87214.1"/>
    </source>
</evidence>
<evidence type="ECO:0000313" key="11">
    <source>
        <dbReference type="EMBL" id="CAH5955877.1"/>
    </source>
</evidence>
<dbReference type="Proteomes" id="UP001176846">
    <property type="component" value="Unassembled WGS sequence"/>
</dbReference>
<sequence>MIVSAPSDYREAARRRLPRFLFDYIDGGAVAENTMNANATELASVALRQRVLCGAGEPTLATTILDASWAMPVALGPVGATGMYARRGEVQAARAASRAGIPYTLSTVSVCSIEEVASQASGALWSQLYVLKDRGYMRNALERAWAAGMKTLVFTVDMPIPGSRYRDNRSGMSGPHATLRQYLQACTHPRWAMNVGLAGRPLSFGNIEAYTGHKMTMDDYMGFISNNFDPSIAWHDLEWIRDSWQGKLIIKGILDADDARNAVRLGADGIVVSNHGGRQLDGAIPTARALPRVVDAVGDDLTVLADSGVRSGVDVIRLLALGAKGVLLGRAYIYALAAAGEAGVAHLLRLFAEDMKVTMTLTGATSPSAISLDCLDRLEQDQHRTHAVPVSLPA</sequence>
<dbReference type="PANTHER" id="PTHR10578">
    <property type="entry name" value="S -2-HYDROXY-ACID OXIDASE-RELATED"/>
    <property type="match status" value="1"/>
</dbReference>
<reference evidence="13" key="5">
    <citation type="journal article" date="2023" name="Nat. Commun.">
        <title>Genomic dissection of endemic carbapenem resistance reveals metallo-beta-lactamase dissemination through clonal, plasmid and integron transfer.</title>
        <authorList>
            <person name="Macesic N."/>
            <person name="Hawkey J."/>
            <person name="Vezina B."/>
            <person name="Wisniewski J.A."/>
            <person name="Cottingham H."/>
            <person name="Blakeway L.V."/>
            <person name="Harshegyi T."/>
            <person name="Pragastis K."/>
            <person name="Badoordeen G.Z."/>
            <person name="Dennison A."/>
            <person name="Spelman D.W."/>
            <person name="Jenney A.W.J."/>
            <person name="Peleg A.Y."/>
        </authorList>
    </citation>
    <scope>NUCLEOTIDE SEQUENCE</scope>
    <source>
        <strain evidence="13">CPO071</strain>
    </source>
</reference>
<feature type="binding site" evidence="9">
    <location>
        <position position="273"/>
    </location>
    <ligand>
        <name>FMN</name>
        <dbReference type="ChEBI" id="CHEBI:58210"/>
    </ligand>
</feature>
<evidence type="ECO:0000256" key="8">
    <source>
        <dbReference type="PIRSR" id="PIRSR000138-1"/>
    </source>
</evidence>
<evidence type="ECO:0000259" key="10">
    <source>
        <dbReference type="PROSITE" id="PS51349"/>
    </source>
</evidence>
<dbReference type="InterPro" id="IPR012133">
    <property type="entry name" value="Alpha-hydoxy_acid_DH_FMN"/>
</dbReference>
<comment type="similarity">
    <text evidence="7">Belongs to the FMN-dependent alpha-hydroxy acid dehydrogenase family.</text>
</comment>
<organism evidence="14 17">
    <name type="scientific">Klebsiella variicola</name>
    <dbReference type="NCBI Taxonomy" id="244366"/>
    <lineage>
        <taxon>Bacteria</taxon>
        <taxon>Pseudomonadati</taxon>
        <taxon>Pseudomonadota</taxon>
        <taxon>Gammaproteobacteria</taxon>
        <taxon>Enterobacterales</taxon>
        <taxon>Enterobacteriaceae</taxon>
        <taxon>Klebsiella/Raoultella group</taxon>
        <taxon>Klebsiella</taxon>
        <taxon>Klebsiella pneumoniae complex</taxon>
    </lineage>
</organism>
<reference evidence="11" key="4">
    <citation type="submission" date="2022-05" db="EMBL/GenBank/DDBJ databases">
        <authorList>
            <person name="Alioto T."/>
            <person name="Alioto T."/>
            <person name="Gomez Garrido J."/>
        </authorList>
    </citation>
    <scope>NUCLEOTIDE SEQUENCE</scope>
    <source>
        <strain evidence="11">0</strain>
    </source>
</reference>
<keyword evidence="3 9" id="KW-0285">Flavoprotein</keyword>
<dbReference type="Proteomes" id="UP000789617">
    <property type="component" value="Unassembled WGS sequence"/>
</dbReference>
<evidence type="ECO:0000256" key="4">
    <source>
        <dbReference type="ARBA" id="ARBA00022643"/>
    </source>
</evidence>
<feature type="binding site" evidence="9">
    <location>
        <position position="278"/>
    </location>
    <ligand>
        <name>glyoxylate</name>
        <dbReference type="ChEBI" id="CHEBI:36655"/>
    </ligand>
</feature>
<dbReference type="PROSITE" id="PS51349">
    <property type="entry name" value="FMN_HYDROXY_ACID_DH_2"/>
    <property type="match status" value="1"/>
</dbReference>
<dbReference type="EMBL" id="CP060807">
    <property type="protein sequence ID" value="QNP26793.1"/>
    <property type="molecule type" value="Genomic_DNA"/>
</dbReference>
<feature type="binding site" evidence="9">
    <location>
        <position position="164"/>
    </location>
    <ligand>
        <name>glyoxylate</name>
        <dbReference type="ChEBI" id="CHEBI:36655"/>
    </ligand>
</feature>
<feature type="binding site" evidence="9">
    <location>
        <position position="129"/>
    </location>
    <ligand>
        <name>glyoxylate</name>
        <dbReference type="ChEBI" id="CHEBI:36655"/>
    </ligand>
</feature>
<feature type="active site" description="Proton acceptor" evidence="8">
    <location>
        <position position="275"/>
    </location>
</feature>
<reference evidence="13" key="6">
    <citation type="submission" date="2024-01" db="EMBL/GenBank/DDBJ databases">
        <authorList>
            <person name="Macesic N."/>
        </authorList>
    </citation>
    <scope>NUCLEOTIDE SEQUENCE</scope>
    <source>
        <strain evidence="13">CPO071</strain>
    </source>
</reference>
<dbReference type="SUPFAM" id="SSF51395">
    <property type="entry name" value="FMN-linked oxidoreductases"/>
    <property type="match status" value="1"/>
</dbReference>
<evidence type="ECO:0000256" key="3">
    <source>
        <dbReference type="ARBA" id="ARBA00022630"/>
    </source>
</evidence>
<feature type="binding site" evidence="9">
    <location>
        <begin position="306"/>
        <end position="310"/>
    </location>
    <ligand>
        <name>FMN</name>
        <dbReference type="ChEBI" id="CHEBI:58210"/>
    </ligand>
</feature>
<evidence type="ECO:0000313" key="14">
    <source>
        <dbReference type="EMBL" id="QNP26793.1"/>
    </source>
</evidence>
<reference evidence="12" key="3">
    <citation type="journal article" date="2022" name="J. Appl. Microbiol.">
        <title>PCR-based ORF typing of Klebsiella pneumoniae for rapid identification of global clones and transmission events.</title>
        <authorList>
            <person name="Nonogaki R."/>
            <person name="Iijima A."/>
            <person name="Kawamura K."/>
            <person name="Kayama S."/>
            <person name="Sugai M."/>
            <person name="Yagi T."/>
            <person name="Arakawa Y."/>
            <person name="Doi Y."/>
            <person name="Suzuki M."/>
        </authorList>
    </citation>
    <scope>NUCLEOTIDE SEQUENCE</scope>
    <source>
        <strain evidence="12">NUKP-37</strain>
    </source>
</reference>
<dbReference type="Pfam" id="PF01070">
    <property type="entry name" value="FMN_dh"/>
    <property type="match status" value="1"/>
</dbReference>
<feature type="binding site" evidence="9">
    <location>
        <begin position="329"/>
        <end position="330"/>
    </location>
    <ligand>
        <name>FMN</name>
        <dbReference type="ChEBI" id="CHEBI:58210"/>
    </ligand>
</feature>
<dbReference type="NCBIfam" id="NF033901">
    <property type="entry name" value="L_lactate_LldD"/>
    <property type="match status" value="1"/>
</dbReference>
<keyword evidence="6" id="KW-0472">Membrane</keyword>
<reference evidence="15 16" key="1">
    <citation type="submission" date="2018-08" db="EMBL/GenBank/DDBJ databases">
        <authorList>
            <consortium name="Pathogen Informatics"/>
        </authorList>
    </citation>
    <scope>NUCLEOTIDE SEQUENCE [LARGE SCALE GENOMIC DNA]</scope>
    <source>
        <strain evidence="15 16">EuSCAPE_TR218</strain>
    </source>
</reference>
<dbReference type="NCBIfam" id="NF008398">
    <property type="entry name" value="PRK11197.1"/>
    <property type="match status" value="1"/>
</dbReference>
<name>A0A087FLT8_KLEVA</name>
<dbReference type="EMBL" id="UKAS01000003">
    <property type="protein sequence ID" value="SXF92501.1"/>
    <property type="molecule type" value="Genomic_DNA"/>
</dbReference>
<dbReference type="AlphaFoldDB" id="A0A087FLT8"/>
<dbReference type="InterPro" id="IPR008259">
    <property type="entry name" value="FMN_hydac_DH_AS"/>
</dbReference>
<dbReference type="GO" id="GO:0006089">
    <property type="term" value="P:lactate metabolic process"/>
    <property type="evidence" value="ECO:0007669"/>
    <property type="project" value="InterPro"/>
</dbReference>
<evidence type="ECO:0000313" key="18">
    <source>
        <dbReference type="Proteomes" id="UP000789617"/>
    </source>
</evidence>
<keyword evidence="2" id="KW-1003">Cell membrane</keyword>
<dbReference type="InterPro" id="IPR000262">
    <property type="entry name" value="FMN-dep_DH"/>
</dbReference>
<dbReference type="EC" id="1.1.2.3" evidence="15"/>
<dbReference type="Proteomes" id="UP001060507">
    <property type="component" value="Unassembled WGS sequence"/>
</dbReference>